<keyword evidence="3" id="KW-1185">Reference proteome</keyword>
<evidence type="ECO:0008006" key="4">
    <source>
        <dbReference type="Google" id="ProtNLM"/>
    </source>
</evidence>
<comment type="caution">
    <text evidence="2">The sequence shown here is derived from an EMBL/GenBank/DDBJ whole genome shotgun (WGS) entry which is preliminary data.</text>
</comment>
<accession>A0ABQ6FLD3</accession>
<name>A0ABQ6FLD3_9CHLR</name>
<dbReference type="EMBL" id="BSRI01000001">
    <property type="protein sequence ID" value="GLV55081.1"/>
    <property type="molecule type" value="Genomic_DNA"/>
</dbReference>
<feature type="chain" id="PRO_5046144684" description="Lipoprotein" evidence="1">
    <location>
        <begin position="24"/>
        <end position="336"/>
    </location>
</feature>
<protein>
    <recommendedName>
        <fullName evidence="4">Lipoprotein</fullName>
    </recommendedName>
</protein>
<evidence type="ECO:0000313" key="2">
    <source>
        <dbReference type="EMBL" id="GLV55081.1"/>
    </source>
</evidence>
<gene>
    <name evidence="2" type="ORF">KDH_19280</name>
</gene>
<dbReference type="Proteomes" id="UP001344906">
    <property type="component" value="Unassembled WGS sequence"/>
</dbReference>
<evidence type="ECO:0000313" key="3">
    <source>
        <dbReference type="Proteomes" id="UP001344906"/>
    </source>
</evidence>
<dbReference type="RefSeq" id="WP_338249105.1">
    <property type="nucleotide sequence ID" value="NZ_BSRI01000001.1"/>
</dbReference>
<keyword evidence="1" id="KW-0732">Signal</keyword>
<sequence length="336" mass="36963">MRKGMRIGLSCCVALLLILLASACSNVMPLTTTHNNVQAQTKTLDQQKKRPTPEALTPQQILQKSSNAMNNLTGVHFTLDAKRQNITPSGTTPNPSGNILQTLQTLVPLPGAAAYNSWKEGAGDDAGTHGSQIHLKEQTDPPLFQPGSGYAFTMDQRQQADDSTYLLGEPIANQKWYVISSHTLVKQNATQIYVLSGMSQIRNLLQLTMQAGKVSDKGLEKMNGSQLLHIHATFDEEDRTALRAIDVENYSPFFASIQTQNTSGSSDFWIDPATGYVYRASSTVVYKTTENDAMPTVTMQQTLTFNCSQFNQPVTIQIPAQPIPANNINQIYHYQP</sequence>
<dbReference type="Gene3D" id="2.50.20.20">
    <property type="match status" value="1"/>
</dbReference>
<proteinExistence type="predicted"/>
<reference evidence="2 3" key="1">
    <citation type="submission" date="2023-02" db="EMBL/GenBank/DDBJ databases">
        <title>Dictyobacter halimunensis sp. nov., a new member of the class Ktedonobacteria from forest soil in a geothermal area.</title>
        <authorList>
            <person name="Rachmania M.K."/>
            <person name="Ningsih F."/>
            <person name="Sakai Y."/>
            <person name="Yabe S."/>
            <person name="Yokota A."/>
            <person name="Sjamsuridzal W."/>
        </authorList>
    </citation>
    <scope>NUCLEOTIDE SEQUENCE [LARGE SCALE GENOMIC DNA]</scope>
    <source>
        <strain evidence="2 3">S3.2.2.5</strain>
    </source>
</reference>
<feature type="signal peptide" evidence="1">
    <location>
        <begin position="1"/>
        <end position="23"/>
    </location>
</feature>
<organism evidence="2 3">
    <name type="scientific">Dictyobacter halimunensis</name>
    <dbReference type="NCBI Taxonomy" id="3026934"/>
    <lineage>
        <taxon>Bacteria</taxon>
        <taxon>Bacillati</taxon>
        <taxon>Chloroflexota</taxon>
        <taxon>Ktedonobacteria</taxon>
        <taxon>Ktedonobacterales</taxon>
        <taxon>Dictyobacteraceae</taxon>
        <taxon>Dictyobacter</taxon>
    </lineage>
</organism>
<evidence type="ECO:0000256" key="1">
    <source>
        <dbReference type="SAM" id="SignalP"/>
    </source>
</evidence>
<dbReference type="PROSITE" id="PS51257">
    <property type="entry name" value="PROKAR_LIPOPROTEIN"/>
    <property type="match status" value="1"/>
</dbReference>